<keyword evidence="2" id="KW-0614">Plasmid</keyword>
<protein>
    <submittedName>
        <fullName evidence="2">Uncharacterized protein</fullName>
    </submittedName>
</protein>
<dbReference type="EMBL" id="AP012339">
    <property type="protein sequence ID" value="BAM05440.1"/>
    <property type="molecule type" value="Genomic_DNA"/>
</dbReference>
<evidence type="ECO:0000256" key="1">
    <source>
        <dbReference type="SAM" id="MobiDB-lite"/>
    </source>
</evidence>
<dbReference type="AlphaFoldDB" id="I0IJK2"/>
<name>I0IJK2_PHYMF</name>
<organism evidence="2 3">
    <name type="scientific">Phycisphaera mikurensis (strain NBRC 102666 / KCTC 22515 / FYK2301M01)</name>
    <dbReference type="NCBI Taxonomy" id="1142394"/>
    <lineage>
        <taxon>Bacteria</taxon>
        <taxon>Pseudomonadati</taxon>
        <taxon>Planctomycetota</taxon>
        <taxon>Phycisphaerae</taxon>
        <taxon>Phycisphaerales</taxon>
        <taxon>Phycisphaeraceae</taxon>
        <taxon>Phycisphaera</taxon>
    </lineage>
</organism>
<reference evidence="2 3" key="1">
    <citation type="submission" date="2012-02" db="EMBL/GenBank/DDBJ databases">
        <title>Complete genome sequence of Phycisphaera mikurensis NBRC 102666.</title>
        <authorList>
            <person name="Ankai A."/>
            <person name="Hosoyama A."/>
            <person name="Terui Y."/>
            <person name="Sekine M."/>
            <person name="Fukai R."/>
            <person name="Kato Y."/>
            <person name="Nakamura S."/>
            <person name="Yamada-Narita S."/>
            <person name="Kawakoshi A."/>
            <person name="Fukunaga Y."/>
            <person name="Yamazaki S."/>
            <person name="Fujita N."/>
        </authorList>
    </citation>
    <scope>NUCLEOTIDE SEQUENCE [LARGE SCALE GENOMIC DNA]</scope>
    <source>
        <strain evidence="3">NBRC 102666 / KCTC 22515 / FYK2301M01</strain>
        <plasmid evidence="2 3">pPSMK1</plasmid>
    </source>
</reference>
<feature type="compositionally biased region" description="Pro residues" evidence="1">
    <location>
        <begin position="72"/>
        <end position="84"/>
    </location>
</feature>
<accession>I0IJK2</accession>
<dbReference type="Proteomes" id="UP000007881">
    <property type="component" value="Plasmid pPSMK1"/>
</dbReference>
<feature type="compositionally biased region" description="Low complexity" evidence="1">
    <location>
        <begin position="10"/>
        <end position="60"/>
    </location>
</feature>
<feature type="region of interest" description="Disordered" evidence="1">
    <location>
        <begin position="1"/>
        <end position="121"/>
    </location>
</feature>
<evidence type="ECO:0000313" key="3">
    <source>
        <dbReference type="Proteomes" id="UP000007881"/>
    </source>
</evidence>
<sequence length="207" mass="22650">MKFDPSELNEPVPALEEQAAPEAPASVPVEEPAPTVAEPVHPVAESEVRVTPTAPVAAAPDAEDRPERAPAEPLPPPAPEPPQRQIPLQGVDPPPSRRSPRPRSAVRSDSGYRKGMKTRFTREETEANAEILALLKEVTQSSVSEAQVTRALWSLLRRADDTINQNRNRAPILRRPSNGDSVGLAAYEDQITDYLHSVVRSTRKSDR</sequence>
<keyword evidence="3" id="KW-1185">Reference proteome</keyword>
<dbReference type="KEGG" id="phm:PSMK_p00780"/>
<evidence type="ECO:0000313" key="2">
    <source>
        <dbReference type="EMBL" id="BAM05440.1"/>
    </source>
</evidence>
<proteinExistence type="predicted"/>
<geneLocation type="plasmid" evidence="2 3">
    <name>pPSMK1</name>
</geneLocation>
<dbReference type="HOGENOM" id="CLU_1325333_0_0_0"/>
<gene>
    <name evidence="2" type="ordered locus">PSMK_p00780</name>
</gene>